<proteinExistence type="evidence at transcript level"/>
<keyword evidence="1" id="KW-0812">Transmembrane</keyword>
<evidence type="ECO:0000313" key="2">
    <source>
        <dbReference type="EMBL" id="ACU20320.1"/>
    </source>
</evidence>
<dbReference type="AlphaFoldDB" id="C6TER8"/>
<protein>
    <submittedName>
        <fullName evidence="2">Uncharacterized protein</fullName>
    </submittedName>
</protein>
<sequence>MPVSELIVEHSHCPKHDLLQRHSRRELVGVGDRETGAAVVEDVGRGAAEAGEERKVVVVENSAVVVVLWDAVVQRKVCSVGLGECHLSVQSRIGDHAGHRSGCGVGASQNVVHEKRERVVLVSNMGFCSIVSFFCFWSFYFIQDSS</sequence>
<organism evidence="2">
    <name type="scientific">Glycine max</name>
    <name type="common">Soybean</name>
    <name type="synonym">Glycine hispida</name>
    <dbReference type="NCBI Taxonomy" id="3847"/>
    <lineage>
        <taxon>Eukaryota</taxon>
        <taxon>Viridiplantae</taxon>
        <taxon>Streptophyta</taxon>
        <taxon>Embryophyta</taxon>
        <taxon>Tracheophyta</taxon>
        <taxon>Spermatophyta</taxon>
        <taxon>Magnoliopsida</taxon>
        <taxon>eudicotyledons</taxon>
        <taxon>Gunneridae</taxon>
        <taxon>Pentapetalae</taxon>
        <taxon>rosids</taxon>
        <taxon>fabids</taxon>
        <taxon>Fabales</taxon>
        <taxon>Fabaceae</taxon>
        <taxon>Papilionoideae</taxon>
        <taxon>50 kb inversion clade</taxon>
        <taxon>NPAAA clade</taxon>
        <taxon>indigoferoid/millettioid clade</taxon>
        <taxon>Phaseoleae</taxon>
        <taxon>Glycine</taxon>
        <taxon>Glycine subgen. Soja</taxon>
    </lineage>
</organism>
<accession>C6TER8</accession>
<name>C6TER8_SOYBN</name>
<keyword evidence="1" id="KW-1133">Transmembrane helix</keyword>
<dbReference type="EMBL" id="BT096094">
    <property type="protein sequence ID" value="ACU20320.1"/>
    <property type="molecule type" value="mRNA"/>
</dbReference>
<reference evidence="2" key="1">
    <citation type="submission" date="2009-08" db="EMBL/GenBank/DDBJ databases">
        <authorList>
            <person name="Cheung F."/>
            <person name="Xiao Y."/>
            <person name="Chan A."/>
            <person name="Moskal W."/>
            <person name="Town C.D."/>
        </authorList>
    </citation>
    <scope>NUCLEOTIDE SEQUENCE</scope>
</reference>
<feature type="transmembrane region" description="Helical" evidence="1">
    <location>
        <begin position="119"/>
        <end position="142"/>
    </location>
</feature>
<evidence type="ECO:0000256" key="1">
    <source>
        <dbReference type="SAM" id="Phobius"/>
    </source>
</evidence>
<keyword evidence="1" id="KW-0472">Membrane</keyword>